<dbReference type="InterPro" id="IPR003715">
    <property type="entry name" value="Poly_export_N"/>
</dbReference>
<protein>
    <submittedName>
        <fullName evidence="6">Uncharacterized protein</fullName>
    </submittedName>
</protein>
<dbReference type="Pfam" id="PF02563">
    <property type="entry name" value="Poly_export"/>
    <property type="match status" value="1"/>
</dbReference>
<feature type="domain" description="Soluble ligand binding" evidence="5">
    <location>
        <begin position="117"/>
        <end position="164"/>
    </location>
</feature>
<accession>A0A537KKK4</accession>
<dbReference type="AlphaFoldDB" id="A0A537KKK4"/>
<sequence length="227" mass="24309">MKAILRLLLLSCTLGPTSACAQTHTRAAGTPAPQAPLAPRVLGSGFQVGDRILLKVEGDSQFSDTFTVGPGPGLTLPVIGEIPLVGVRRADVEPYMSRELARYLKDPVVRAKALIRVSVVGEVQRPGFYSLPGDAVLADALMQAGGPTREARVPGMTIERGGKPILQGDSLQLAFARGLTVDQVGLRDDDRFVVPRLAMHDSERTWRIFGIILATVPAVIYAVTRAY</sequence>
<keyword evidence="1 3" id="KW-0732">Signal</keyword>
<dbReference type="EMBL" id="VBAL01000259">
    <property type="protein sequence ID" value="TMI96307.1"/>
    <property type="molecule type" value="Genomic_DNA"/>
</dbReference>
<dbReference type="PANTHER" id="PTHR33619:SF3">
    <property type="entry name" value="POLYSACCHARIDE EXPORT PROTEIN GFCE-RELATED"/>
    <property type="match status" value="1"/>
</dbReference>
<evidence type="ECO:0000313" key="7">
    <source>
        <dbReference type="Proteomes" id="UP000319353"/>
    </source>
</evidence>
<comment type="caution">
    <text evidence="6">The sequence shown here is derived from an EMBL/GenBank/DDBJ whole genome shotgun (WGS) entry which is preliminary data.</text>
</comment>
<gene>
    <name evidence="6" type="ORF">E6H01_13925</name>
</gene>
<reference evidence="6 7" key="1">
    <citation type="journal article" date="2019" name="Nat. Microbiol.">
        <title>Mediterranean grassland soil C-N compound turnover is dependent on rainfall and depth, and is mediated by genomically divergent microorganisms.</title>
        <authorList>
            <person name="Diamond S."/>
            <person name="Andeer P.F."/>
            <person name="Li Z."/>
            <person name="Crits-Christoph A."/>
            <person name="Burstein D."/>
            <person name="Anantharaman K."/>
            <person name="Lane K.R."/>
            <person name="Thomas B.C."/>
            <person name="Pan C."/>
            <person name="Northen T.R."/>
            <person name="Banfield J.F."/>
        </authorList>
    </citation>
    <scope>NUCLEOTIDE SEQUENCE [LARGE SCALE GENOMIC DNA]</scope>
    <source>
        <strain evidence="6">NP_4</strain>
    </source>
</reference>
<feature type="domain" description="Polysaccharide export protein N-terminal" evidence="4">
    <location>
        <begin position="47"/>
        <end position="110"/>
    </location>
</feature>
<dbReference type="Proteomes" id="UP000319353">
    <property type="component" value="Unassembled WGS sequence"/>
</dbReference>
<name>A0A537KKK4_9BACT</name>
<evidence type="ECO:0000259" key="4">
    <source>
        <dbReference type="Pfam" id="PF02563"/>
    </source>
</evidence>
<keyword evidence="2" id="KW-0472">Membrane</keyword>
<organism evidence="6 7">
    <name type="scientific">Candidatus Segetimicrobium genomatis</name>
    <dbReference type="NCBI Taxonomy" id="2569760"/>
    <lineage>
        <taxon>Bacteria</taxon>
        <taxon>Bacillati</taxon>
        <taxon>Candidatus Sysuimicrobiota</taxon>
        <taxon>Candidatus Sysuimicrobiia</taxon>
        <taxon>Candidatus Sysuimicrobiales</taxon>
        <taxon>Candidatus Segetimicrobiaceae</taxon>
        <taxon>Candidatus Segetimicrobium</taxon>
    </lineage>
</organism>
<dbReference type="Pfam" id="PF10531">
    <property type="entry name" value="SLBB"/>
    <property type="match status" value="1"/>
</dbReference>
<keyword evidence="2" id="KW-1133">Transmembrane helix</keyword>
<evidence type="ECO:0000256" key="2">
    <source>
        <dbReference type="SAM" id="Phobius"/>
    </source>
</evidence>
<dbReference type="InterPro" id="IPR049712">
    <property type="entry name" value="Poly_export"/>
</dbReference>
<dbReference type="GO" id="GO:0015159">
    <property type="term" value="F:polysaccharide transmembrane transporter activity"/>
    <property type="evidence" value="ECO:0007669"/>
    <property type="project" value="InterPro"/>
</dbReference>
<evidence type="ECO:0000256" key="1">
    <source>
        <dbReference type="ARBA" id="ARBA00022729"/>
    </source>
</evidence>
<proteinExistence type="predicted"/>
<feature type="chain" id="PRO_5022116862" evidence="3">
    <location>
        <begin position="22"/>
        <end position="227"/>
    </location>
</feature>
<dbReference type="Gene3D" id="3.10.560.10">
    <property type="entry name" value="Outer membrane lipoprotein wza domain like"/>
    <property type="match status" value="1"/>
</dbReference>
<dbReference type="PANTHER" id="PTHR33619">
    <property type="entry name" value="POLYSACCHARIDE EXPORT PROTEIN GFCE-RELATED"/>
    <property type="match status" value="1"/>
</dbReference>
<evidence type="ECO:0000313" key="6">
    <source>
        <dbReference type="EMBL" id="TMI96307.1"/>
    </source>
</evidence>
<evidence type="ECO:0000259" key="5">
    <source>
        <dbReference type="Pfam" id="PF10531"/>
    </source>
</evidence>
<dbReference type="InterPro" id="IPR019554">
    <property type="entry name" value="Soluble_ligand-bd"/>
</dbReference>
<keyword evidence="2" id="KW-0812">Transmembrane</keyword>
<evidence type="ECO:0000256" key="3">
    <source>
        <dbReference type="SAM" id="SignalP"/>
    </source>
</evidence>
<feature type="transmembrane region" description="Helical" evidence="2">
    <location>
        <begin position="206"/>
        <end position="224"/>
    </location>
</feature>
<feature type="signal peptide" evidence="3">
    <location>
        <begin position="1"/>
        <end position="21"/>
    </location>
</feature>